<comment type="caution">
    <text evidence="3">The sequence shown here is derived from an EMBL/GenBank/DDBJ whole genome shotgun (WGS) entry which is preliminary data.</text>
</comment>
<dbReference type="GeneID" id="59298500"/>
<dbReference type="AlphaFoldDB" id="A0A8H5SCH4"/>
<sequence length="159" mass="16194">MTVGVAGTKGTGGTTGAALVLLLLFATNQTAKAAETIPATAAGRPTPRPILFSDDMPPDLPSETSVGDGASSGDALVDAVSGAVDTGLLLVEKVSDAVRIGRLKMITSAVGCTSVHQTSEAEISYLDVEITFWKDLLPTTRPSTEAFFIALSLANCGIA</sequence>
<feature type="compositionally biased region" description="Low complexity" evidence="1">
    <location>
        <begin position="36"/>
        <end position="45"/>
    </location>
</feature>
<evidence type="ECO:0000256" key="1">
    <source>
        <dbReference type="SAM" id="MobiDB-lite"/>
    </source>
</evidence>
<dbReference type="RefSeq" id="XP_037211601.1">
    <property type="nucleotide sequence ID" value="XM_037346230.1"/>
</dbReference>
<evidence type="ECO:0000313" key="3">
    <source>
        <dbReference type="EMBL" id="KAF5648479.1"/>
    </source>
</evidence>
<feature type="signal peptide" evidence="2">
    <location>
        <begin position="1"/>
        <end position="33"/>
    </location>
</feature>
<name>A0A8H5SCH4_9HYPO</name>
<feature type="region of interest" description="Disordered" evidence="1">
    <location>
        <begin position="36"/>
        <end position="71"/>
    </location>
</feature>
<feature type="chain" id="PRO_5034998403" evidence="2">
    <location>
        <begin position="34"/>
        <end position="159"/>
    </location>
</feature>
<protein>
    <submittedName>
        <fullName evidence="3">Uncharacterized protein</fullName>
    </submittedName>
</protein>
<reference evidence="3 4" key="1">
    <citation type="submission" date="2020-05" db="EMBL/GenBank/DDBJ databases">
        <title>Identification and distribution of gene clusters putatively required for synthesis of sphingolipid metabolism inhibitors in phylogenetically diverse species of the filamentous fungus Fusarium.</title>
        <authorList>
            <person name="Kim H.-S."/>
            <person name="Busman M."/>
            <person name="Brown D.W."/>
            <person name="Divon H."/>
            <person name="Uhlig S."/>
            <person name="Proctor R.H."/>
        </authorList>
    </citation>
    <scope>NUCLEOTIDE SEQUENCE [LARGE SCALE GENOMIC DNA]</scope>
    <source>
        <strain evidence="3 4">NRRL 66243</strain>
    </source>
</reference>
<accession>A0A8H5SCH4</accession>
<evidence type="ECO:0000256" key="2">
    <source>
        <dbReference type="SAM" id="SignalP"/>
    </source>
</evidence>
<proteinExistence type="predicted"/>
<keyword evidence="4" id="KW-1185">Reference proteome</keyword>
<evidence type="ECO:0000313" key="4">
    <source>
        <dbReference type="Proteomes" id="UP000530670"/>
    </source>
</evidence>
<gene>
    <name evidence="3" type="ORF">FTJAE_1312</name>
</gene>
<dbReference type="Proteomes" id="UP000530670">
    <property type="component" value="Unassembled WGS sequence"/>
</dbReference>
<dbReference type="EMBL" id="JAAQRI010000025">
    <property type="protein sequence ID" value="KAF5648479.1"/>
    <property type="molecule type" value="Genomic_DNA"/>
</dbReference>
<organism evidence="3 4">
    <name type="scientific">Fusarium tjaetaba</name>
    <dbReference type="NCBI Taxonomy" id="1567544"/>
    <lineage>
        <taxon>Eukaryota</taxon>
        <taxon>Fungi</taxon>
        <taxon>Dikarya</taxon>
        <taxon>Ascomycota</taxon>
        <taxon>Pezizomycotina</taxon>
        <taxon>Sordariomycetes</taxon>
        <taxon>Hypocreomycetidae</taxon>
        <taxon>Hypocreales</taxon>
        <taxon>Nectriaceae</taxon>
        <taxon>Fusarium</taxon>
        <taxon>Fusarium fujikuroi species complex</taxon>
    </lineage>
</organism>
<dbReference type="OrthoDB" id="10625386at2759"/>
<keyword evidence="2" id="KW-0732">Signal</keyword>